<name>A0A8J3P6E8_9ACTN</name>
<evidence type="ECO:0000256" key="1">
    <source>
        <dbReference type="SAM" id="MobiDB-lite"/>
    </source>
</evidence>
<dbReference type="Proteomes" id="UP000630887">
    <property type="component" value="Unassembled WGS sequence"/>
</dbReference>
<evidence type="ECO:0000313" key="3">
    <source>
        <dbReference type="Proteomes" id="UP000630887"/>
    </source>
</evidence>
<evidence type="ECO:0000313" key="2">
    <source>
        <dbReference type="EMBL" id="GIG05432.1"/>
    </source>
</evidence>
<reference evidence="2 3" key="1">
    <citation type="submission" date="2021-01" db="EMBL/GenBank/DDBJ databases">
        <title>Whole genome shotgun sequence of Catellatospora coxensis NBRC 107359.</title>
        <authorList>
            <person name="Komaki H."/>
            <person name="Tamura T."/>
        </authorList>
    </citation>
    <scope>NUCLEOTIDE SEQUENCE [LARGE SCALE GENOMIC DNA]</scope>
    <source>
        <strain evidence="2 3">NBRC 107359</strain>
    </source>
</reference>
<dbReference type="AlphaFoldDB" id="A0A8J3P6E8"/>
<keyword evidence="3" id="KW-1185">Reference proteome</keyword>
<feature type="region of interest" description="Disordered" evidence="1">
    <location>
        <begin position="80"/>
        <end position="103"/>
    </location>
</feature>
<protein>
    <submittedName>
        <fullName evidence="2">Uncharacterized protein</fullName>
    </submittedName>
</protein>
<comment type="caution">
    <text evidence="2">The sequence shown here is derived from an EMBL/GenBank/DDBJ whole genome shotgun (WGS) entry which is preliminary data.</text>
</comment>
<accession>A0A8J3P6E8</accession>
<proteinExistence type="predicted"/>
<sequence length="150" mass="16456">MESESSTRRMRSLYRTLLESDPSVTSADVVHEEATDLPLPDLRRALIAKYEANPATQRIELRVAGASVGVTTRRRVCRKPGDAGVVGDTPAGEGDRATQPGDSTRYRTVDFRCSSCDQGASLSFYDERRMPKCPTAGHHVMELVREGAES</sequence>
<organism evidence="2 3">
    <name type="scientific">Catellatospora coxensis</name>
    <dbReference type="NCBI Taxonomy" id="310354"/>
    <lineage>
        <taxon>Bacteria</taxon>
        <taxon>Bacillati</taxon>
        <taxon>Actinomycetota</taxon>
        <taxon>Actinomycetes</taxon>
        <taxon>Micromonosporales</taxon>
        <taxon>Micromonosporaceae</taxon>
        <taxon>Catellatospora</taxon>
    </lineage>
</organism>
<gene>
    <name evidence="2" type="ORF">Cco03nite_21320</name>
</gene>
<dbReference type="EMBL" id="BONI01000014">
    <property type="protein sequence ID" value="GIG05432.1"/>
    <property type="molecule type" value="Genomic_DNA"/>
</dbReference>